<dbReference type="PANTHER" id="PTHR48111">
    <property type="entry name" value="REGULATOR OF RPOS"/>
    <property type="match status" value="1"/>
</dbReference>
<dbReference type="InterPro" id="IPR039420">
    <property type="entry name" value="WalR-like"/>
</dbReference>
<proteinExistence type="predicted"/>
<organism evidence="8">
    <name type="scientific">marine metagenome</name>
    <dbReference type="NCBI Taxonomy" id="408172"/>
    <lineage>
        <taxon>unclassified sequences</taxon>
        <taxon>metagenomes</taxon>
        <taxon>ecological metagenomes</taxon>
    </lineage>
</organism>
<dbReference type="Gene3D" id="1.10.10.10">
    <property type="entry name" value="Winged helix-like DNA-binding domain superfamily/Winged helix DNA-binding domain"/>
    <property type="match status" value="1"/>
</dbReference>
<dbReference type="GO" id="GO:0006355">
    <property type="term" value="P:regulation of DNA-templated transcription"/>
    <property type="evidence" value="ECO:0007669"/>
    <property type="project" value="InterPro"/>
</dbReference>
<evidence type="ECO:0000256" key="4">
    <source>
        <dbReference type="ARBA" id="ARBA00023125"/>
    </source>
</evidence>
<dbReference type="Pfam" id="PF00072">
    <property type="entry name" value="Response_reg"/>
    <property type="match status" value="1"/>
</dbReference>
<accession>A0A382F2C9</accession>
<gene>
    <name evidence="8" type="ORF">METZ01_LOCUS209693</name>
</gene>
<dbReference type="PANTHER" id="PTHR48111:SF1">
    <property type="entry name" value="TWO-COMPONENT RESPONSE REGULATOR ORR33"/>
    <property type="match status" value="1"/>
</dbReference>
<dbReference type="SUPFAM" id="SSF46894">
    <property type="entry name" value="C-terminal effector domain of the bipartite response regulators"/>
    <property type="match status" value="1"/>
</dbReference>
<evidence type="ECO:0000256" key="5">
    <source>
        <dbReference type="ARBA" id="ARBA00023163"/>
    </source>
</evidence>
<dbReference type="GO" id="GO:0000156">
    <property type="term" value="F:phosphorelay response regulator activity"/>
    <property type="evidence" value="ECO:0007669"/>
    <property type="project" value="TreeGrafter"/>
</dbReference>
<evidence type="ECO:0000256" key="3">
    <source>
        <dbReference type="ARBA" id="ARBA00023015"/>
    </source>
</evidence>
<feature type="domain" description="OmpR/PhoB-type" evidence="7">
    <location>
        <begin position="157"/>
        <end position="259"/>
    </location>
</feature>
<dbReference type="CDD" id="cd00156">
    <property type="entry name" value="REC"/>
    <property type="match status" value="1"/>
</dbReference>
<keyword evidence="1" id="KW-0597">Phosphoprotein</keyword>
<protein>
    <submittedName>
        <fullName evidence="8">Uncharacterized protein</fullName>
    </submittedName>
</protein>
<dbReference type="SUPFAM" id="SSF52172">
    <property type="entry name" value="CheY-like"/>
    <property type="match status" value="1"/>
</dbReference>
<dbReference type="GO" id="GO:0005829">
    <property type="term" value="C:cytosol"/>
    <property type="evidence" value="ECO:0007669"/>
    <property type="project" value="TreeGrafter"/>
</dbReference>
<keyword evidence="3" id="KW-0805">Transcription regulation</keyword>
<keyword evidence="2" id="KW-0902">Two-component regulatory system</keyword>
<keyword evidence="5" id="KW-0804">Transcription</keyword>
<dbReference type="EMBL" id="UINC01047497">
    <property type="protein sequence ID" value="SVB56839.1"/>
    <property type="molecule type" value="Genomic_DNA"/>
</dbReference>
<dbReference type="GO" id="GO:0000976">
    <property type="term" value="F:transcription cis-regulatory region binding"/>
    <property type="evidence" value="ECO:0007669"/>
    <property type="project" value="TreeGrafter"/>
</dbReference>
<name>A0A382F2C9_9ZZZZ</name>
<dbReference type="SMART" id="SM00862">
    <property type="entry name" value="Trans_reg_C"/>
    <property type="match status" value="1"/>
</dbReference>
<dbReference type="Pfam" id="PF00486">
    <property type="entry name" value="Trans_reg_C"/>
    <property type="match status" value="1"/>
</dbReference>
<dbReference type="AlphaFoldDB" id="A0A382F2C9"/>
<dbReference type="SMART" id="SM00448">
    <property type="entry name" value="REC"/>
    <property type="match status" value="1"/>
</dbReference>
<sequence>CVKILNNYTSFFSLFLVHHNKGVKMNTLRLNKTNIAIINDDKAQAKHLGFSLKNLGYNVYHYSNPLAILQDEKIDNIHLFIIDMDLPQLNGLTFYKLLKDHCADKKIFVFSISEQQQLEAVALRSGIDDFISKPLNIDGIIARIGRLFKQDDQTVKVEKLKLGNLFLDYEKWMCTWHGQRIELTKKEYLILQNLAKRPGVIFERNHILDICYGTTVTVDDRSVDSMIKRIRRKFEKVHPPQEKFDRIKTKYGTGYSWEPQHLYHVAS</sequence>
<dbReference type="PROSITE" id="PS50110">
    <property type="entry name" value="RESPONSE_REGULATORY"/>
    <property type="match status" value="1"/>
</dbReference>
<dbReference type="Gene3D" id="3.40.50.2300">
    <property type="match status" value="1"/>
</dbReference>
<dbReference type="InterPro" id="IPR001867">
    <property type="entry name" value="OmpR/PhoB-type_DNA-bd"/>
</dbReference>
<reference evidence="8" key="1">
    <citation type="submission" date="2018-05" db="EMBL/GenBank/DDBJ databases">
        <authorList>
            <person name="Lanie J.A."/>
            <person name="Ng W.-L."/>
            <person name="Kazmierczak K.M."/>
            <person name="Andrzejewski T.M."/>
            <person name="Davidsen T.M."/>
            <person name="Wayne K.J."/>
            <person name="Tettelin H."/>
            <person name="Glass J.I."/>
            <person name="Rusch D."/>
            <person name="Podicherti R."/>
            <person name="Tsui H.-C.T."/>
            <person name="Winkler M.E."/>
        </authorList>
    </citation>
    <scope>NUCLEOTIDE SEQUENCE</scope>
</reference>
<dbReference type="InterPro" id="IPR011006">
    <property type="entry name" value="CheY-like_superfamily"/>
</dbReference>
<evidence type="ECO:0000256" key="1">
    <source>
        <dbReference type="ARBA" id="ARBA00022553"/>
    </source>
</evidence>
<evidence type="ECO:0000259" key="6">
    <source>
        <dbReference type="PROSITE" id="PS50110"/>
    </source>
</evidence>
<feature type="non-terminal residue" evidence="8">
    <location>
        <position position="1"/>
    </location>
</feature>
<dbReference type="GO" id="GO:0032993">
    <property type="term" value="C:protein-DNA complex"/>
    <property type="evidence" value="ECO:0007669"/>
    <property type="project" value="TreeGrafter"/>
</dbReference>
<dbReference type="CDD" id="cd00383">
    <property type="entry name" value="trans_reg_C"/>
    <property type="match status" value="1"/>
</dbReference>
<dbReference type="InterPro" id="IPR036388">
    <property type="entry name" value="WH-like_DNA-bd_sf"/>
</dbReference>
<evidence type="ECO:0000259" key="7">
    <source>
        <dbReference type="PROSITE" id="PS51755"/>
    </source>
</evidence>
<evidence type="ECO:0000256" key="2">
    <source>
        <dbReference type="ARBA" id="ARBA00023012"/>
    </source>
</evidence>
<feature type="domain" description="Response regulatory" evidence="6">
    <location>
        <begin position="34"/>
        <end position="148"/>
    </location>
</feature>
<dbReference type="PROSITE" id="PS51755">
    <property type="entry name" value="OMPR_PHOB"/>
    <property type="match status" value="1"/>
</dbReference>
<evidence type="ECO:0000313" key="8">
    <source>
        <dbReference type="EMBL" id="SVB56839.1"/>
    </source>
</evidence>
<dbReference type="InterPro" id="IPR016032">
    <property type="entry name" value="Sig_transdc_resp-reg_C-effctor"/>
</dbReference>
<dbReference type="InterPro" id="IPR001789">
    <property type="entry name" value="Sig_transdc_resp-reg_receiver"/>
</dbReference>
<keyword evidence="4" id="KW-0238">DNA-binding</keyword>